<accession>A0ABD3FAL0</accession>
<dbReference type="EMBL" id="JBIMZQ010000031">
    <property type="protein sequence ID" value="KAL3662544.1"/>
    <property type="molecule type" value="Genomic_DNA"/>
</dbReference>
<keyword evidence="2" id="KW-1185">Reference proteome</keyword>
<evidence type="ECO:0000313" key="2">
    <source>
        <dbReference type="Proteomes" id="UP001632037"/>
    </source>
</evidence>
<organism evidence="1 2">
    <name type="scientific">Phytophthora oleae</name>
    <dbReference type="NCBI Taxonomy" id="2107226"/>
    <lineage>
        <taxon>Eukaryota</taxon>
        <taxon>Sar</taxon>
        <taxon>Stramenopiles</taxon>
        <taxon>Oomycota</taxon>
        <taxon>Peronosporomycetes</taxon>
        <taxon>Peronosporales</taxon>
        <taxon>Peronosporaceae</taxon>
        <taxon>Phytophthora</taxon>
    </lineage>
</organism>
<reference evidence="1 2" key="1">
    <citation type="submission" date="2024-09" db="EMBL/GenBank/DDBJ databases">
        <title>Genome sequencing and assembly of Phytophthora oleae, isolate VK10A, causative agent of rot of olive drupes.</title>
        <authorList>
            <person name="Conti Taguali S."/>
            <person name="Riolo M."/>
            <person name="La Spada F."/>
            <person name="Cacciola S.O."/>
            <person name="Dionisio G."/>
        </authorList>
    </citation>
    <scope>NUCLEOTIDE SEQUENCE [LARGE SCALE GENOMIC DNA]</scope>
    <source>
        <strain evidence="1 2">VK10A</strain>
    </source>
</reference>
<name>A0ABD3FAL0_9STRA</name>
<protein>
    <submittedName>
        <fullName evidence="1">Uncharacterized protein</fullName>
    </submittedName>
</protein>
<gene>
    <name evidence="1" type="ORF">V7S43_012398</name>
</gene>
<proteinExistence type="predicted"/>
<comment type="caution">
    <text evidence="1">The sequence shown here is derived from an EMBL/GenBank/DDBJ whole genome shotgun (WGS) entry which is preliminary data.</text>
</comment>
<dbReference type="AlphaFoldDB" id="A0ABD3FAL0"/>
<evidence type="ECO:0000313" key="1">
    <source>
        <dbReference type="EMBL" id="KAL3662544.1"/>
    </source>
</evidence>
<sequence length="53" mass="6299">MEAVKKARDRKKSFWNDVRTASEKEDAFKEELEEAGDADADYWIWTIFWTAGR</sequence>
<dbReference type="Proteomes" id="UP001632037">
    <property type="component" value="Unassembled WGS sequence"/>
</dbReference>